<dbReference type="PANTHER" id="PTHR36073">
    <property type="match status" value="1"/>
</dbReference>
<keyword evidence="1" id="KW-0812">Transmembrane</keyword>
<protein>
    <submittedName>
        <fullName evidence="2">Uncharacterized protein</fullName>
    </submittedName>
</protein>
<keyword evidence="1" id="KW-0472">Membrane</keyword>
<name>A0A5K0YEM3_9MAGN</name>
<gene>
    <name evidence="2" type="ORF">NYM_LOCUS9020</name>
</gene>
<sequence>MRNLQEENRRLSNIQTKLSEIKAWEDSGVVDIGIPWNSGFSGAGAMFKGLTAQGHENISKARHAMFARNGSKPEQAYATTTISEKVRTVPSLDRRRDAALSQSLFSAFLSILVGVIVLEAEDPCKPLVIALFFVVVMSMRTVVQFFSTIDNRPASEAVALLSFNWFILGTLAYPTLPSLARLLSPLAVSLLNKLASWSGFSSIERVNT</sequence>
<reference evidence="2" key="1">
    <citation type="submission" date="2019-09" db="EMBL/GenBank/DDBJ databases">
        <authorList>
            <person name="Zhang L."/>
        </authorList>
    </citation>
    <scope>NUCLEOTIDE SEQUENCE</scope>
</reference>
<evidence type="ECO:0000313" key="2">
    <source>
        <dbReference type="EMBL" id="VVV75707.1"/>
    </source>
</evidence>
<feature type="transmembrane region" description="Helical" evidence="1">
    <location>
        <begin position="158"/>
        <end position="176"/>
    </location>
</feature>
<dbReference type="AlphaFoldDB" id="A0A5K0YEM3"/>
<accession>A0A5K0YEM3</accession>
<evidence type="ECO:0000256" key="1">
    <source>
        <dbReference type="SAM" id="Phobius"/>
    </source>
</evidence>
<proteinExistence type="predicted"/>
<dbReference type="PANTHER" id="PTHR36073:SF1">
    <property type="entry name" value="OS01G0962100 PROTEIN"/>
    <property type="match status" value="1"/>
</dbReference>
<feature type="transmembrane region" description="Helical" evidence="1">
    <location>
        <begin position="126"/>
        <end position="146"/>
    </location>
</feature>
<feature type="transmembrane region" description="Helical" evidence="1">
    <location>
        <begin position="103"/>
        <end position="120"/>
    </location>
</feature>
<dbReference type="EMBL" id="LR721777">
    <property type="protein sequence ID" value="VVV75707.1"/>
    <property type="molecule type" value="Genomic_DNA"/>
</dbReference>
<organism evidence="2">
    <name type="scientific">Nymphaea colorata</name>
    <name type="common">pocket water lily</name>
    <dbReference type="NCBI Taxonomy" id="210225"/>
    <lineage>
        <taxon>Eukaryota</taxon>
        <taxon>Viridiplantae</taxon>
        <taxon>Streptophyta</taxon>
        <taxon>Embryophyta</taxon>
        <taxon>Tracheophyta</taxon>
        <taxon>Spermatophyta</taxon>
        <taxon>Magnoliopsida</taxon>
        <taxon>Nymphaeales</taxon>
        <taxon>Nymphaeaceae</taxon>
        <taxon>Nymphaea</taxon>
    </lineage>
</organism>
<keyword evidence="1" id="KW-1133">Transmembrane helix</keyword>